<evidence type="ECO:0000256" key="5">
    <source>
        <dbReference type="ARBA" id="ARBA00022777"/>
    </source>
</evidence>
<dbReference type="EMBL" id="QOCE01000011">
    <property type="protein sequence ID" value="RBW60643.1"/>
    <property type="molecule type" value="Genomic_DNA"/>
</dbReference>
<dbReference type="InterPro" id="IPR036890">
    <property type="entry name" value="HATPase_C_sf"/>
</dbReference>
<evidence type="ECO:0000256" key="6">
    <source>
        <dbReference type="PROSITE-ProRule" id="PRU00169"/>
    </source>
</evidence>
<evidence type="ECO:0000259" key="7">
    <source>
        <dbReference type="PROSITE" id="PS50109"/>
    </source>
</evidence>
<dbReference type="PANTHER" id="PTHR43047">
    <property type="entry name" value="TWO-COMPONENT HISTIDINE PROTEIN KINASE"/>
    <property type="match status" value="1"/>
</dbReference>
<dbReference type="GO" id="GO:0009927">
    <property type="term" value="F:histidine phosphotransfer kinase activity"/>
    <property type="evidence" value="ECO:0007669"/>
    <property type="project" value="TreeGrafter"/>
</dbReference>
<reference evidence="9 10" key="1">
    <citation type="submission" date="2018-07" db="EMBL/GenBank/DDBJ databases">
        <title>Modular assembly of carbohydrate-degrading microbial communities in the ocean.</title>
        <authorList>
            <person name="Enke T.N."/>
            <person name="Datta M.S."/>
            <person name="Schwartzman J.A."/>
            <person name="Cermak N."/>
            <person name="Schmitz D.A."/>
            <person name="Barrere J."/>
            <person name="Cordero O.X."/>
        </authorList>
    </citation>
    <scope>NUCLEOTIDE SEQUENCE [LARGE SCALE GENOMIC DNA]</scope>
    <source>
        <strain evidence="9 10">C3M10</strain>
    </source>
</reference>
<feature type="domain" description="Response regulatory" evidence="8">
    <location>
        <begin position="617"/>
        <end position="733"/>
    </location>
</feature>
<dbReference type="Pfam" id="PF02518">
    <property type="entry name" value="HATPase_c"/>
    <property type="match status" value="1"/>
</dbReference>
<dbReference type="InterPro" id="IPR004358">
    <property type="entry name" value="Sig_transdc_His_kin-like_C"/>
</dbReference>
<dbReference type="OrthoDB" id="9764438at2"/>
<feature type="modified residue" description="4-aspartylphosphate" evidence="6">
    <location>
        <position position="668"/>
    </location>
</feature>
<dbReference type="RefSeq" id="WP_113822193.1">
    <property type="nucleotide sequence ID" value="NZ_QOCE01000011.1"/>
</dbReference>
<dbReference type="InterPro" id="IPR036097">
    <property type="entry name" value="HisK_dim/P_sf"/>
</dbReference>
<dbReference type="InterPro" id="IPR005467">
    <property type="entry name" value="His_kinase_dom"/>
</dbReference>
<dbReference type="SUPFAM" id="SSF55785">
    <property type="entry name" value="PYP-like sensor domain (PAS domain)"/>
    <property type="match status" value="1"/>
</dbReference>
<name>A0A366X698_9RHOB</name>
<evidence type="ECO:0000256" key="1">
    <source>
        <dbReference type="ARBA" id="ARBA00000085"/>
    </source>
</evidence>
<dbReference type="PROSITE" id="PS50109">
    <property type="entry name" value="HIS_KIN"/>
    <property type="match status" value="1"/>
</dbReference>
<dbReference type="Gene3D" id="3.30.565.10">
    <property type="entry name" value="Histidine kinase-like ATPase, C-terminal domain"/>
    <property type="match status" value="1"/>
</dbReference>
<dbReference type="PANTHER" id="PTHR43047:SF9">
    <property type="entry name" value="HISTIDINE KINASE"/>
    <property type="match status" value="1"/>
</dbReference>
<dbReference type="GO" id="GO:0000155">
    <property type="term" value="F:phosphorelay sensor kinase activity"/>
    <property type="evidence" value="ECO:0007669"/>
    <property type="project" value="InterPro"/>
</dbReference>
<dbReference type="Gene3D" id="3.30.450.20">
    <property type="entry name" value="PAS domain"/>
    <property type="match status" value="1"/>
</dbReference>
<accession>A0A366X698</accession>
<dbReference type="AlphaFoldDB" id="A0A366X698"/>
<dbReference type="InterPro" id="IPR003661">
    <property type="entry name" value="HisK_dim/P_dom"/>
</dbReference>
<dbReference type="EC" id="2.7.13.3" evidence="2"/>
<dbReference type="InterPro" id="IPR000014">
    <property type="entry name" value="PAS"/>
</dbReference>
<dbReference type="CDD" id="cd00156">
    <property type="entry name" value="REC"/>
    <property type="match status" value="1"/>
</dbReference>
<dbReference type="Gene3D" id="3.40.50.2300">
    <property type="match status" value="1"/>
</dbReference>
<dbReference type="SMART" id="SM00388">
    <property type="entry name" value="HisKA"/>
    <property type="match status" value="1"/>
</dbReference>
<dbReference type="SUPFAM" id="SSF52172">
    <property type="entry name" value="CheY-like"/>
    <property type="match status" value="1"/>
</dbReference>
<dbReference type="Pfam" id="PF00512">
    <property type="entry name" value="HisKA"/>
    <property type="match status" value="1"/>
</dbReference>
<protein>
    <recommendedName>
        <fullName evidence="2">histidine kinase</fullName>
        <ecNumber evidence="2">2.7.13.3</ecNumber>
    </recommendedName>
</protein>
<dbReference type="InterPro" id="IPR011006">
    <property type="entry name" value="CheY-like_superfamily"/>
</dbReference>
<dbReference type="CDD" id="cd00130">
    <property type="entry name" value="PAS"/>
    <property type="match status" value="1"/>
</dbReference>
<dbReference type="SUPFAM" id="SSF55874">
    <property type="entry name" value="ATPase domain of HSP90 chaperone/DNA topoisomerase II/histidine kinase"/>
    <property type="match status" value="1"/>
</dbReference>
<dbReference type="Pfam" id="PF12860">
    <property type="entry name" value="PAS_7"/>
    <property type="match status" value="2"/>
</dbReference>
<dbReference type="Proteomes" id="UP000252706">
    <property type="component" value="Unassembled WGS sequence"/>
</dbReference>
<dbReference type="InterPro" id="IPR001789">
    <property type="entry name" value="Sig_transdc_resp-reg_receiver"/>
</dbReference>
<keyword evidence="5 9" id="KW-0418">Kinase</keyword>
<organism evidence="9 10">
    <name type="scientific">Phaeobacter gallaeciensis</name>
    <dbReference type="NCBI Taxonomy" id="60890"/>
    <lineage>
        <taxon>Bacteria</taxon>
        <taxon>Pseudomonadati</taxon>
        <taxon>Pseudomonadota</taxon>
        <taxon>Alphaproteobacteria</taxon>
        <taxon>Rhodobacterales</taxon>
        <taxon>Roseobacteraceae</taxon>
        <taxon>Phaeobacter</taxon>
    </lineage>
</organism>
<dbReference type="CDD" id="cd00082">
    <property type="entry name" value="HisKA"/>
    <property type="match status" value="1"/>
</dbReference>
<evidence type="ECO:0000256" key="2">
    <source>
        <dbReference type="ARBA" id="ARBA00012438"/>
    </source>
</evidence>
<dbReference type="SMART" id="SM00387">
    <property type="entry name" value="HATPase_c"/>
    <property type="match status" value="1"/>
</dbReference>
<proteinExistence type="predicted"/>
<gene>
    <name evidence="9" type="ORF">DS909_04270</name>
</gene>
<evidence type="ECO:0000256" key="4">
    <source>
        <dbReference type="ARBA" id="ARBA00022679"/>
    </source>
</evidence>
<dbReference type="Gene3D" id="1.10.287.130">
    <property type="match status" value="1"/>
</dbReference>
<comment type="caution">
    <text evidence="9">The sequence shown here is derived from an EMBL/GenBank/DDBJ whole genome shotgun (WGS) entry which is preliminary data.</text>
</comment>
<keyword evidence="3 6" id="KW-0597">Phosphoprotein</keyword>
<sequence length="735" mass="81627">MGHDLINPADSLERQNEKLLKITETLMRRVEQNFDTSGAAYTQFQRAVMLEEEVRTRTSELERALDLLNTSNSKLALANAETEAARANLANAIETIQEGFALFNPQDEMVMCNTRFGKHMLDIYSLFKPGMTFEEYVHLVSVSPFLSLSEGETPESWAAYRMSRHKDNHAVFNVQMAGSRWLQVSEHRTPDRGTVILQTDITDMMRLERRERERLLDDQAHLIKATLEHLNQGICIFDEKGRLVGWNRRTGELLALEANKLQLGTYFATLYDQIRNDLRFHDEDDPNMVEQWVASNSIRAPLSFELGLGNDRTLAVFAQQMPDRGFVMSFTDVTAERTAVRAISQVNETLEKRVAERTLELEDALSEAERANASKSRFVAAASHDLLQPLSAAKLYVASLETELDTPDLIDRAQKAGNALVSVEGILSALLDISKLDSGQAFVDISSFSLKDILTQLHDELQPLAVQKGLEFNLVFSGAVVQSDASFLRRILQNLASNAVRYTETGKVLIGVRNQKKSVRIEVWDTGPGIPEDQQGKVFDEFHRLDTFASPAEGMGLGLAIVDRACRLLNYPLHLNSTVDRGTCFAIEVPRAASSETWTAPAPIGQSGSDVCMEHKIAVLIENDADLRSALTITLEGWGLDVLPCASLAEAQDLLTAIDIAPDVIVADYQLDDQALGTTAIADLRGRYGNIPSCIVTANRSPDLVGQCEKAATKLIYKPIDPIRLRGFLEQVLHG</sequence>
<dbReference type="PROSITE" id="PS50110">
    <property type="entry name" value="RESPONSE_REGULATORY"/>
    <property type="match status" value="1"/>
</dbReference>
<dbReference type="InterPro" id="IPR003594">
    <property type="entry name" value="HATPase_dom"/>
</dbReference>
<dbReference type="SMART" id="SM00448">
    <property type="entry name" value="REC"/>
    <property type="match status" value="1"/>
</dbReference>
<evidence type="ECO:0000259" key="8">
    <source>
        <dbReference type="PROSITE" id="PS50110"/>
    </source>
</evidence>
<comment type="catalytic activity">
    <reaction evidence="1">
        <text>ATP + protein L-histidine = ADP + protein N-phospho-L-histidine.</text>
        <dbReference type="EC" id="2.7.13.3"/>
    </reaction>
</comment>
<dbReference type="InterPro" id="IPR035965">
    <property type="entry name" value="PAS-like_dom_sf"/>
</dbReference>
<evidence type="ECO:0000313" key="9">
    <source>
        <dbReference type="EMBL" id="RBW60643.1"/>
    </source>
</evidence>
<dbReference type="FunFam" id="3.30.565.10:FF:000049">
    <property type="entry name" value="Two-component sensor histidine kinase"/>
    <property type="match status" value="1"/>
</dbReference>
<dbReference type="Pfam" id="PF00072">
    <property type="entry name" value="Response_reg"/>
    <property type="match status" value="1"/>
</dbReference>
<dbReference type="GO" id="GO:0005886">
    <property type="term" value="C:plasma membrane"/>
    <property type="evidence" value="ECO:0007669"/>
    <property type="project" value="TreeGrafter"/>
</dbReference>
<keyword evidence="4" id="KW-0808">Transferase</keyword>
<dbReference type="SUPFAM" id="SSF47384">
    <property type="entry name" value="Homodimeric domain of signal transducing histidine kinase"/>
    <property type="match status" value="1"/>
</dbReference>
<feature type="domain" description="Histidine kinase" evidence="7">
    <location>
        <begin position="381"/>
        <end position="593"/>
    </location>
</feature>
<dbReference type="PRINTS" id="PR00344">
    <property type="entry name" value="BCTRLSENSOR"/>
</dbReference>
<evidence type="ECO:0000313" key="10">
    <source>
        <dbReference type="Proteomes" id="UP000252706"/>
    </source>
</evidence>
<evidence type="ECO:0000256" key="3">
    <source>
        <dbReference type="ARBA" id="ARBA00022553"/>
    </source>
</evidence>